<dbReference type="Proteomes" id="UP000481288">
    <property type="component" value="Unassembled WGS sequence"/>
</dbReference>
<evidence type="ECO:0000256" key="14">
    <source>
        <dbReference type="ARBA" id="ARBA00023145"/>
    </source>
</evidence>
<evidence type="ECO:0000256" key="13">
    <source>
        <dbReference type="ARBA" id="ARBA00023049"/>
    </source>
</evidence>
<dbReference type="FunFam" id="3.40.630.10:FF:000165">
    <property type="entry name" value="Glucan 1,4-alpha-glucosidase, putative"/>
    <property type="match status" value="1"/>
</dbReference>
<dbReference type="GO" id="GO:0006508">
    <property type="term" value="P:proteolysis"/>
    <property type="evidence" value="ECO:0007669"/>
    <property type="project" value="UniProtKB-KW"/>
</dbReference>
<name>A0A7D8YNI0_9HELO</name>
<dbReference type="PROSITE" id="PS52035">
    <property type="entry name" value="PEPTIDASE_M14"/>
    <property type="match status" value="1"/>
</dbReference>
<organism evidence="19 20">
    <name type="scientific">Lachnellula cervina</name>
    <dbReference type="NCBI Taxonomy" id="1316786"/>
    <lineage>
        <taxon>Eukaryota</taxon>
        <taxon>Fungi</taxon>
        <taxon>Dikarya</taxon>
        <taxon>Ascomycota</taxon>
        <taxon>Pezizomycotina</taxon>
        <taxon>Leotiomycetes</taxon>
        <taxon>Helotiales</taxon>
        <taxon>Lachnaceae</taxon>
        <taxon>Lachnellula</taxon>
    </lineage>
</organism>
<evidence type="ECO:0000256" key="3">
    <source>
        <dbReference type="ARBA" id="ARBA00004613"/>
    </source>
</evidence>
<feature type="signal peptide" evidence="17">
    <location>
        <begin position="1"/>
        <end position="20"/>
    </location>
</feature>
<keyword evidence="7" id="KW-0645">Protease</keyword>
<dbReference type="InterPro" id="IPR036990">
    <property type="entry name" value="M14A-like_propep"/>
</dbReference>
<dbReference type="Gene3D" id="3.40.630.10">
    <property type="entry name" value="Zn peptidases"/>
    <property type="match status" value="1"/>
</dbReference>
<proteinExistence type="inferred from homology"/>
<evidence type="ECO:0000313" key="19">
    <source>
        <dbReference type="EMBL" id="TVY54979.1"/>
    </source>
</evidence>
<keyword evidence="8" id="KW-0479">Metal-binding</keyword>
<dbReference type="GO" id="GO:0008270">
    <property type="term" value="F:zinc ion binding"/>
    <property type="evidence" value="ECO:0007669"/>
    <property type="project" value="InterPro"/>
</dbReference>
<reference evidence="19 20" key="1">
    <citation type="submission" date="2018-05" db="EMBL/GenBank/DDBJ databases">
        <title>Whole genome sequencing for identification of molecular markers to develop diagnostic detection tools for the regulated plant pathogen Lachnellula willkommii.</title>
        <authorList>
            <person name="Giroux E."/>
            <person name="Bilodeau G."/>
        </authorList>
    </citation>
    <scope>NUCLEOTIDE SEQUENCE [LARGE SCALE GENOMIC DNA]</scope>
    <source>
        <strain evidence="19 20">CBS 625.97</strain>
    </source>
</reference>
<dbReference type="SMART" id="SM00631">
    <property type="entry name" value="Zn_pept"/>
    <property type="match status" value="1"/>
</dbReference>
<evidence type="ECO:0000256" key="11">
    <source>
        <dbReference type="ARBA" id="ARBA00022833"/>
    </source>
</evidence>
<dbReference type="PANTHER" id="PTHR11705">
    <property type="entry name" value="PROTEASE FAMILY M14 CARBOXYPEPTIDASE A,B"/>
    <property type="match status" value="1"/>
</dbReference>
<keyword evidence="14" id="KW-0865">Zymogen</keyword>
<keyword evidence="12" id="KW-0843">Virulence</keyword>
<comment type="similarity">
    <text evidence="4 16">Belongs to the peptidase M14 family.</text>
</comment>
<dbReference type="InterPro" id="IPR057246">
    <property type="entry name" value="CARBOXYPEPT_ZN_1"/>
</dbReference>
<gene>
    <name evidence="19" type="ORF">LCER1_G006211</name>
</gene>
<dbReference type="CDD" id="cd03860">
    <property type="entry name" value="M14_CP_A-B_like"/>
    <property type="match status" value="1"/>
</dbReference>
<evidence type="ECO:0000256" key="6">
    <source>
        <dbReference type="ARBA" id="ARBA00022645"/>
    </source>
</evidence>
<comment type="function">
    <text evidence="2">Extracellular metalloprotease that contributes to pathogenicity.</text>
</comment>
<evidence type="ECO:0000256" key="10">
    <source>
        <dbReference type="ARBA" id="ARBA00022801"/>
    </source>
</evidence>
<dbReference type="GO" id="GO:0005576">
    <property type="term" value="C:extracellular region"/>
    <property type="evidence" value="ECO:0007669"/>
    <property type="project" value="UniProtKB-SubCell"/>
</dbReference>
<evidence type="ECO:0000256" key="16">
    <source>
        <dbReference type="PROSITE-ProRule" id="PRU01379"/>
    </source>
</evidence>
<dbReference type="InterPro" id="IPR003146">
    <property type="entry name" value="M14A_act_pep"/>
</dbReference>
<evidence type="ECO:0000259" key="18">
    <source>
        <dbReference type="PROSITE" id="PS52035"/>
    </source>
</evidence>
<dbReference type="SUPFAM" id="SSF54897">
    <property type="entry name" value="Protease propeptides/inhibitors"/>
    <property type="match status" value="1"/>
</dbReference>
<protein>
    <submittedName>
        <fullName evidence="19">Metallocarboxypeptidase A-like protein</fullName>
    </submittedName>
</protein>
<dbReference type="GO" id="GO:0004181">
    <property type="term" value="F:metallocarboxypeptidase activity"/>
    <property type="evidence" value="ECO:0007669"/>
    <property type="project" value="InterPro"/>
</dbReference>
<evidence type="ECO:0000256" key="4">
    <source>
        <dbReference type="ARBA" id="ARBA00005988"/>
    </source>
</evidence>
<evidence type="ECO:0000256" key="7">
    <source>
        <dbReference type="ARBA" id="ARBA00022670"/>
    </source>
</evidence>
<accession>A0A7D8YNI0</accession>
<dbReference type="PROSITE" id="PS00132">
    <property type="entry name" value="CARBOXYPEPT_ZN_1"/>
    <property type="match status" value="1"/>
</dbReference>
<feature type="domain" description="Peptidase M14" evidence="18">
    <location>
        <begin position="120"/>
        <end position="421"/>
    </location>
</feature>
<evidence type="ECO:0000256" key="1">
    <source>
        <dbReference type="ARBA" id="ARBA00001947"/>
    </source>
</evidence>
<dbReference type="Pfam" id="PF02244">
    <property type="entry name" value="Propep_M14"/>
    <property type="match status" value="1"/>
</dbReference>
<evidence type="ECO:0000256" key="2">
    <source>
        <dbReference type="ARBA" id="ARBA00003091"/>
    </source>
</evidence>
<feature type="chain" id="PRO_5028895662" evidence="17">
    <location>
        <begin position="21"/>
        <end position="422"/>
    </location>
</feature>
<dbReference type="EMBL" id="QGMG01000287">
    <property type="protein sequence ID" value="TVY54979.1"/>
    <property type="molecule type" value="Genomic_DNA"/>
</dbReference>
<keyword evidence="9 17" id="KW-0732">Signal</keyword>
<keyword evidence="10" id="KW-0378">Hydrolase</keyword>
<comment type="subcellular location">
    <subcellularLocation>
        <location evidence="3">Secreted</location>
    </subcellularLocation>
</comment>
<evidence type="ECO:0000256" key="5">
    <source>
        <dbReference type="ARBA" id="ARBA00022525"/>
    </source>
</evidence>
<dbReference type="SUPFAM" id="SSF53187">
    <property type="entry name" value="Zn-dependent exopeptidases"/>
    <property type="match status" value="1"/>
</dbReference>
<dbReference type="InterPro" id="IPR000834">
    <property type="entry name" value="Peptidase_M14"/>
</dbReference>
<dbReference type="PRINTS" id="PR00765">
    <property type="entry name" value="CRBOXYPTASEA"/>
</dbReference>
<keyword evidence="5" id="KW-0964">Secreted</keyword>
<keyword evidence="13" id="KW-0482">Metalloprotease</keyword>
<feature type="active site" description="Proton donor/acceptor" evidence="16">
    <location>
        <position position="387"/>
    </location>
</feature>
<comment type="cofactor">
    <cofactor evidence="1">
        <name>Zn(2+)</name>
        <dbReference type="ChEBI" id="CHEBI:29105"/>
    </cofactor>
</comment>
<dbReference type="OrthoDB" id="3626597at2759"/>
<evidence type="ECO:0000256" key="17">
    <source>
        <dbReference type="SAM" id="SignalP"/>
    </source>
</evidence>
<evidence type="ECO:0000256" key="12">
    <source>
        <dbReference type="ARBA" id="ARBA00023026"/>
    </source>
</evidence>
<keyword evidence="11" id="KW-0862">Zinc</keyword>
<dbReference type="Gene3D" id="3.30.70.340">
    <property type="entry name" value="Metallocarboxypeptidase-like"/>
    <property type="match status" value="1"/>
</dbReference>
<dbReference type="AlphaFoldDB" id="A0A7D8YNI0"/>
<evidence type="ECO:0000256" key="8">
    <source>
        <dbReference type="ARBA" id="ARBA00022723"/>
    </source>
</evidence>
<evidence type="ECO:0000256" key="15">
    <source>
        <dbReference type="ARBA" id="ARBA00023157"/>
    </source>
</evidence>
<dbReference type="PANTHER" id="PTHR11705:SF143">
    <property type="entry name" value="SLL0236 PROTEIN"/>
    <property type="match status" value="1"/>
</dbReference>
<dbReference type="Pfam" id="PF00246">
    <property type="entry name" value="Peptidase_M14"/>
    <property type="match status" value="1"/>
</dbReference>
<keyword evidence="20" id="KW-1185">Reference proteome</keyword>
<evidence type="ECO:0000256" key="9">
    <source>
        <dbReference type="ARBA" id="ARBA00022729"/>
    </source>
</evidence>
<sequence>MRSQILPALLELTAATAVLARVSYDGAKAIRIPTGENVTTVLDIVNQLSLATWKGMANGVPVPNSHVDVVVPADQVDKFDHLVEGMSTEVMHEDLGLSIAEEGNFAPYTPGAVNSTWFNSYHSYADHLQFLTDLTTTYSNQSEIITAGDSNKGRAITGIHFWGSGGNGSKPAIVFHGTVHAREWIATMVVEYFIYHLLSKYSSSTEIKGFVDKYDFYIFPVVNPDGFVYTQTDDRLWRKNRQTNPSNSCVGRDINRNWPFHWSDTGGASTDPCDEDYRGAAEGDATENKALLKYIDNLAAGKGVQLYIDVHSYSQLFMTPYGYSCSATVSNNAALQALAKSTSAAIKAVYGTQYEYGPVCSTIYMVTGGSVDYVNDVTGAKYVFTIELRDTGTNGFVLPASQILPSSVETYAGFRNLLINMT</sequence>
<keyword evidence="15" id="KW-1015">Disulfide bond</keyword>
<comment type="caution">
    <text evidence="19">The sequence shown here is derived from an EMBL/GenBank/DDBJ whole genome shotgun (WGS) entry which is preliminary data.</text>
</comment>
<evidence type="ECO:0000313" key="20">
    <source>
        <dbReference type="Proteomes" id="UP000481288"/>
    </source>
</evidence>
<keyword evidence="6 19" id="KW-0121">Carboxypeptidase</keyword>